<dbReference type="InterPro" id="IPR054363">
    <property type="entry name" value="GH95_cat"/>
</dbReference>
<dbReference type="InterPro" id="IPR008979">
    <property type="entry name" value="Galactose-bd-like_sf"/>
</dbReference>
<dbReference type="Gene3D" id="2.70.98.50">
    <property type="entry name" value="putative glycoside hydrolase family protein from bacillus halodurans"/>
    <property type="match status" value="1"/>
</dbReference>
<protein>
    <submittedName>
        <fullName evidence="5">Alpha-L-fucosidase</fullName>
    </submittedName>
</protein>
<comment type="caution">
    <text evidence="5">The sequence shown here is derived from an EMBL/GenBank/DDBJ whole genome shotgun (WGS) entry which is preliminary data.</text>
</comment>
<gene>
    <name evidence="5" type="ORF">C5O19_05460</name>
</gene>
<feature type="domain" description="Alpha fucosidase A-like C-terminal" evidence="3">
    <location>
        <begin position="846"/>
        <end position="916"/>
    </location>
</feature>
<dbReference type="RefSeq" id="WP_104710340.1">
    <property type="nucleotide sequence ID" value="NZ_PTRA01000001.1"/>
</dbReference>
<dbReference type="InterPro" id="IPR008928">
    <property type="entry name" value="6-hairpin_glycosidase_sf"/>
</dbReference>
<proteinExistence type="predicted"/>
<accession>A0A2S7IMY3</accession>
<evidence type="ECO:0000259" key="4">
    <source>
        <dbReference type="Pfam" id="PF22124"/>
    </source>
</evidence>
<dbReference type="OrthoDB" id="9802600at2"/>
<reference evidence="6" key="1">
    <citation type="submission" date="2018-02" db="EMBL/GenBank/DDBJ databases">
        <title>Genome sequencing of Solimonas sp. HR-BB.</title>
        <authorList>
            <person name="Lee Y."/>
            <person name="Jeon C.O."/>
        </authorList>
    </citation>
    <scope>NUCLEOTIDE SEQUENCE [LARGE SCALE GENOMIC DNA]</scope>
    <source>
        <strain evidence="6">HR-U</strain>
    </source>
</reference>
<dbReference type="AlphaFoldDB" id="A0A2S7IMY3"/>
<dbReference type="Proteomes" id="UP000239590">
    <property type="component" value="Unassembled WGS sequence"/>
</dbReference>
<dbReference type="InterPro" id="IPR012341">
    <property type="entry name" value="6hp_glycosidase-like_sf"/>
</dbReference>
<feature type="domain" description="Glycosyl hydrolase family 95 N-terminal" evidence="2">
    <location>
        <begin position="22"/>
        <end position="106"/>
    </location>
</feature>
<dbReference type="SUPFAM" id="SSF49785">
    <property type="entry name" value="Galactose-binding domain-like"/>
    <property type="match status" value="1"/>
</dbReference>
<dbReference type="InterPro" id="IPR027414">
    <property type="entry name" value="GH95_N_dom"/>
</dbReference>
<dbReference type="EMBL" id="PTRA01000001">
    <property type="protein sequence ID" value="PQA59103.1"/>
    <property type="molecule type" value="Genomic_DNA"/>
</dbReference>
<dbReference type="Gene3D" id="1.50.10.10">
    <property type="match status" value="1"/>
</dbReference>
<organism evidence="5 6">
    <name type="scientific">Siphonobacter curvatus</name>
    <dbReference type="NCBI Taxonomy" id="2094562"/>
    <lineage>
        <taxon>Bacteria</taxon>
        <taxon>Pseudomonadati</taxon>
        <taxon>Bacteroidota</taxon>
        <taxon>Cytophagia</taxon>
        <taxon>Cytophagales</taxon>
        <taxon>Cytophagaceae</taxon>
        <taxon>Siphonobacter</taxon>
    </lineage>
</organism>
<dbReference type="GO" id="GO:0004560">
    <property type="term" value="F:alpha-L-fucosidase activity"/>
    <property type="evidence" value="ECO:0007669"/>
    <property type="project" value="TreeGrafter"/>
</dbReference>
<dbReference type="SUPFAM" id="SSF48208">
    <property type="entry name" value="Six-hairpin glycosidases"/>
    <property type="match status" value="1"/>
</dbReference>
<evidence type="ECO:0000256" key="1">
    <source>
        <dbReference type="SAM" id="SignalP"/>
    </source>
</evidence>
<dbReference type="Pfam" id="PF14498">
    <property type="entry name" value="Glyco_hyd_65N_2"/>
    <property type="match status" value="2"/>
</dbReference>
<feature type="chain" id="PRO_5015447818" evidence="1">
    <location>
        <begin position="18"/>
        <end position="929"/>
    </location>
</feature>
<keyword evidence="1" id="KW-0732">Signal</keyword>
<dbReference type="Pfam" id="PF21307">
    <property type="entry name" value="Glyco_hydro_95_C"/>
    <property type="match status" value="1"/>
</dbReference>
<dbReference type="Gene3D" id="2.60.120.260">
    <property type="entry name" value="Galactose-binding domain-like"/>
    <property type="match status" value="1"/>
</dbReference>
<dbReference type="InterPro" id="IPR049053">
    <property type="entry name" value="AFCA-like_C"/>
</dbReference>
<evidence type="ECO:0000313" key="6">
    <source>
        <dbReference type="Proteomes" id="UP000239590"/>
    </source>
</evidence>
<sequence length="929" mass="104416">MKLRIFLLLLLGYTAQAQSYQLWYTKPAVKWTDALPLGNGRLGAMVFGGIENDRIQFNESTLWTGEPRAHARSGAAAYLPEIRKLLAEGKQKEAEQLAEAHFMGLKSNEGRKEEWLASVKAGKGVQGNPAEAAYDDSDWKTMPVPAYEGWETVGFEGLDGAVWFRTTFTLPVNWQRKALTLDLNRVRDYDVTYVNGKLVGTTNSTEPRKYQIPADILKPGKNVLAIQVINYFDKGGIAGYKDTTRHLALYPANSSEKLSLNGNWKYFIQNSEAPAVPHYQADYQPFGNLNLTFKNLTNSTDYRRELNLNEAVARTQFKVADVTYTREYLTSQPKGVLAIHLTASQPGRISLTAALSSPHAKYSVRKIDEQTLALAVQVRNGALRGESYLRVETKKGTRRIESNQVVIEGADEVTLYLTAATNFVNYQNVSGNPVAACEQTMQRVTGQTYAQIRQEHLREYQPYYQKFSVELGANTDQKLPTDQRLARFSDAPDPSFMALYMQYGRYLLISSSRPGGQPTNLQGLWNDLLAPPWGSKYTTNINLEMNYWPAEVLNLSAQHEPLFRMMDELAQTGTQTAKLHYNARGWVLHHNTDLWRGTAPINASNHGIWVTGAGWLSQHVWEHFQYTQDLGFLKNRAYPLMKQAALFFTGFLVKDPKTGWLISTPSNSPENGGLVAGPTMDHQIIRTLFRNCIQASERLRTDETFRKTLQTQLQQLAPNQIGRYGQLQEWLEDKDDTTNHHRHVSHLWGVHPGDDISWEKTPDVMKAARQSLLYRGDEGTGWSLAWKINFWARFREGEHALQLVKMLLRPVSGAGGSYVNLFDAHPPFQIDGNFGGSAGMAEMLLQSHSSGIDLLPALPAVLAEGNLRGIRARGGFELDFSWKQGKLTTVTVRSLAGQPCVLQYGSKEVKFTTEKGKAYTFNGKLEKQK</sequence>
<dbReference type="Pfam" id="PF22124">
    <property type="entry name" value="Glyco_hydro_95_cat"/>
    <property type="match status" value="1"/>
</dbReference>
<feature type="signal peptide" evidence="1">
    <location>
        <begin position="1"/>
        <end position="17"/>
    </location>
</feature>
<feature type="domain" description="Glycosyl hydrolase family 95 N-terminal" evidence="2">
    <location>
        <begin position="278"/>
        <end position="425"/>
    </location>
</feature>
<dbReference type="PANTHER" id="PTHR31084:SF0">
    <property type="entry name" value="ALPHA-L-FUCOSIDASE 2"/>
    <property type="match status" value="1"/>
</dbReference>
<evidence type="ECO:0000259" key="3">
    <source>
        <dbReference type="Pfam" id="PF21307"/>
    </source>
</evidence>
<keyword evidence="6" id="KW-1185">Reference proteome</keyword>
<dbReference type="PANTHER" id="PTHR31084">
    <property type="entry name" value="ALPHA-L-FUCOSIDASE 2"/>
    <property type="match status" value="1"/>
</dbReference>
<feature type="domain" description="Glycosyl hydrolase family 95 catalytic" evidence="4">
    <location>
        <begin position="449"/>
        <end position="844"/>
    </location>
</feature>
<evidence type="ECO:0000313" key="5">
    <source>
        <dbReference type="EMBL" id="PQA59103.1"/>
    </source>
</evidence>
<name>A0A2S7IMY3_9BACT</name>
<dbReference type="GO" id="GO:0005975">
    <property type="term" value="P:carbohydrate metabolic process"/>
    <property type="evidence" value="ECO:0007669"/>
    <property type="project" value="InterPro"/>
</dbReference>
<evidence type="ECO:0000259" key="2">
    <source>
        <dbReference type="Pfam" id="PF14498"/>
    </source>
</evidence>